<feature type="transmembrane region" description="Helical" evidence="7">
    <location>
        <begin position="137"/>
        <end position="157"/>
    </location>
</feature>
<evidence type="ECO:0000313" key="8">
    <source>
        <dbReference type="EMBL" id="CAH1795576.1"/>
    </source>
</evidence>
<comment type="catalytic activity">
    <reaction evidence="7">
        <text>L-cysteinyl-[protein] + hexadecanoyl-CoA = S-hexadecanoyl-L-cysteinyl-[protein] + CoA</text>
        <dbReference type="Rhea" id="RHEA:36683"/>
        <dbReference type="Rhea" id="RHEA-COMP:10131"/>
        <dbReference type="Rhea" id="RHEA-COMP:11032"/>
        <dbReference type="ChEBI" id="CHEBI:29950"/>
        <dbReference type="ChEBI" id="CHEBI:57287"/>
        <dbReference type="ChEBI" id="CHEBI:57379"/>
        <dbReference type="ChEBI" id="CHEBI:74151"/>
        <dbReference type="EC" id="2.3.1.225"/>
    </reaction>
</comment>
<dbReference type="PANTHER" id="PTHR12246">
    <property type="entry name" value="PALMITOYLTRANSFERASE ZDHHC16"/>
    <property type="match status" value="1"/>
</dbReference>
<dbReference type="InterPro" id="IPR001594">
    <property type="entry name" value="Palmitoyltrfase_DHHC"/>
</dbReference>
<dbReference type="AlphaFoldDB" id="A0A8J1U6Z2"/>
<evidence type="ECO:0000256" key="4">
    <source>
        <dbReference type="ARBA" id="ARBA00022989"/>
    </source>
</evidence>
<keyword evidence="6 7" id="KW-0012">Acyltransferase</keyword>
<organism evidence="8 9">
    <name type="scientific">Owenia fusiformis</name>
    <name type="common">Polychaete worm</name>
    <dbReference type="NCBI Taxonomy" id="6347"/>
    <lineage>
        <taxon>Eukaryota</taxon>
        <taxon>Metazoa</taxon>
        <taxon>Spiralia</taxon>
        <taxon>Lophotrochozoa</taxon>
        <taxon>Annelida</taxon>
        <taxon>Polychaeta</taxon>
        <taxon>Sedentaria</taxon>
        <taxon>Canalipalpata</taxon>
        <taxon>Sabellida</taxon>
        <taxon>Oweniida</taxon>
        <taxon>Oweniidae</taxon>
        <taxon>Owenia</taxon>
    </lineage>
</organism>
<dbReference type="GO" id="GO:0016020">
    <property type="term" value="C:membrane"/>
    <property type="evidence" value="ECO:0007669"/>
    <property type="project" value="UniProtKB-SubCell"/>
</dbReference>
<dbReference type="Pfam" id="PF01529">
    <property type="entry name" value="DHHC"/>
    <property type="match status" value="1"/>
</dbReference>
<proteinExistence type="inferred from homology"/>
<evidence type="ECO:0000256" key="2">
    <source>
        <dbReference type="ARBA" id="ARBA00022679"/>
    </source>
</evidence>
<dbReference type="GO" id="GO:0019706">
    <property type="term" value="F:protein-cysteine S-palmitoyltransferase activity"/>
    <property type="evidence" value="ECO:0007669"/>
    <property type="project" value="UniProtKB-EC"/>
</dbReference>
<dbReference type="InterPro" id="IPR039859">
    <property type="entry name" value="PFA4/ZDH16/20/ERF2-like"/>
</dbReference>
<comment type="subcellular location">
    <subcellularLocation>
        <location evidence="1">Membrane</location>
        <topology evidence="1">Multi-pass membrane protein</topology>
    </subcellularLocation>
</comment>
<dbReference type="Proteomes" id="UP000749559">
    <property type="component" value="Unassembled WGS sequence"/>
</dbReference>
<dbReference type="EC" id="2.3.1.225" evidence="7"/>
<protein>
    <recommendedName>
        <fullName evidence="7">Palmitoyltransferase</fullName>
        <ecNumber evidence="7">2.3.1.225</ecNumber>
    </recommendedName>
</protein>
<dbReference type="PROSITE" id="PS50216">
    <property type="entry name" value="DHHC"/>
    <property type="match status" value="1"/>
</dbReference>
<name>A0A8J1U6Z2_OWEFU</name>
<evidence type="ECO:0000313" key="9">
    <source>
        <dbReference type="Proteomes" id="UP000749559"/>
    </source>
</evidence>
<dbReference type="OrthoDB" id="331948at2759"/>
<feature type="transmembrane region" description="Helical" evidence="7">
    <location>
        <begin position="12"/>
        <end position="34"/>
    </location>
</feature>
<evidence type="ECO:0000256" key="7">
    <source>
        <dbReference type="RuleBase" id="RU079119"/>
    </source>
</evidence>
<feature type="transmembrane region" description="Helical" evidence="7">
    <location>
        <begin position="46"/>
        <end position="63"/>
    </location>
</feature>
<comment type="domain">
    <text evidence="7">The DHHC domain is required for palmitoyltransferase activity.</text>
</comment>
<keyword evidence="9" id="KW-1185">Reference proteome</keyword>
<evidence type="ECO:0000256" key="3">
    <source>
        <dbReference type="ARBA" id="ARBA00022692"/>
    </source>
</evidence>
<dbReference type="EMBL" id="CAIIXF020000009">
    <property type="protein sequence ID" value="CAH1795576.1"/>
    <property type="molecule type" value="Genomic_DNA"/>
</dbReference>
<keyword evidence="4 7" id="KW-1133">Transmembrane helix</keyword>
<reference evidence="8" key="1">
    <citation type="submission" date="2022-03" db="EMBL/GenBank/DDBJ databases">
        <authorList>
            <person name="Martin C."/>
        </authorList>
    </citation>
    <scope>NUCLEOTIDE SEQUENCE</scope>
</reference>
<keyword evidence="2 7" id="KW-0808">Transferase</keyword>
<evidence type="ECO:0000256" key="1">
    <source>
        <dbReference type="ARBA" id="ARBA00004141"/>
    </source>
</evidence>
<comment type="similarity">
    <text evidence="7">Belongs to the DHHC palmitoyltransferase family.</text>
</comment>
<accession>A0A8J1U6Z2</accession>
<keyword evidence="5 7" id="KW-0472">Membrane</keyword>
<sequence length="393" mass="45411">MSVLAKLKQIIHWGPLIALTIIFTITSSTVHITLQWWPVSTLGGKINMAVFLTWNIITLYNFFRAAFVGPGFVPYGWKPENVEDTKYLQYCHFCEGYKAPRSHHCRKCNRCVMKMDHHCPWINTCCGHFNHGNFANFLFFACCGCFHSSCSLIPGIIRAVNMPYYVHRGVLDVPIVYLGIKGFIHCVFSIGLSIGVIVAVGALWYFQIKSILRNETGIEQWIRDKAYYRPREEDETEEFIYPYDLGRWRNFTQVYNLSGNPVSDGITWDVIEDCDQYTFTIEQLKQKADKIDRAVEYKTVEDYSGSVCPISKGLRVCCRPPCTDEKRIAIKKGDMVLVTRWKKYWLYGDKLEGPNKTLVRGRDRKRGWFPRRCAVEIVDNGVCQHQGDTKKTD</sequence>
<comment type="caution">
    <text evidence="8">The sequence shown here is derived from an EMBL/GenBank/DDBJ whole genome shotgun (WGS) entry which is preliminary data.</text>
</comment>
<keyword evidence="3 7" id="KW-0812">Transmembrane</keyword>
<feature type="transmembrane region" description="Helical" evidence="7">
    <location>
        <begin position="177"/>
        <end position="206"/>
    </location>
</feature>
<evidence type="ECO:0000256" key="5">
    <source>
        <dbReference type="ARBA" id="ARBA00023136"/>
    </source>
</evidence>
<gene>
    <name evidence="8" type="ORF">OFUS_LOCUS20097</name>
</gene>
<evidence type="ECO:0000256" key="6">
    <source>
        <dbReference type="ARBA" id="ARBA00023315"/>
    </source>
</evidence>